<protein>
    <submittedName>
        <fullName evidence="2">Ankyrin repeat, SAM and basic leucine zipper domain-containing protein 1</fullName>
    </submittedName>
</protein>
<dbReference type="AlphaFoldDB" id="A0AA41T452"/>
<evidence type="ECO:0000256" key="1">
    <source>
        <dbReference type="SAM" id="MobiDB-lite"/>
    </source>
</evidence>
<feature type="region of interest" description="Disordered" evidence="1">
    <location>
        <begin position="82"/>
        <end position="166"/>
    </location>
</feature>
<reference evidence="2" key="1">
    <citation type="submission" date="2020-03" db="EMBL/GenBank/DDBJ databases">
        <title>Studies in the Genomics of Life Span.</title>
        <authorList>
            <person name="Glass D."/>
        </authorList>
    </citation>
    <scope>NUCLEOTIDE SEQUENCE</scope>
    <source>
        <strain evidence="2">SUZIE</strain>
        <tissue evidence="2">Muscle</tissue>
    </source>
</reference>
<feature type="compositionally biased region" description="Polar residues" evidence="1">
    <location>
        <begin position="123"/>
        <end position="141"/>
    </location>
</feature>
<evidence type="ECO:0000313" key="3">
    <source>
        <dbReference type="Proteomes" id="UP001166674"/>
    </source>
</evidence>
<dbReference type="EMBL" id="JAATJV010415599">
    <property type="protein sequence ID" value="MBZ3887488.1"/>
    <property type="molecule type" value="Genomic_DNA"/>
</dbReference>
<gene>
    <name evidence="2" type="ORF">SUZIE_193200</name>
</gene>
<keyword evidence="3" id="KW-1185">Reference proteome</keyword>
<evidence type="ECO:0000313" key="2">
    <source>
        <dbReference type="EMBL" id="MBZ3887488.1"/>
    </source>
</evidence>
<organism evidence="2 3">
    <name type="scientific">Sciurus carolinensis</name>
    <name type="common">Eastern gray squirrel</name>
    <dbReference type="NCBI Taxonomy" id="30640"/>
    <lineage>
        <taxon>Eukaryota</taxon>
        <taxon>Metazoa</taxon>
        <taxon>Chordata</taxon>
        <taxon>Craniata</taxon>
        <taxon>Vertebrata</taxon>
        <taxon>Euteleostomi</taxon>
        <taxon>Mammalia</taxon>
        <taxon>Eutheria</taxon>
        <taxon>Euarchontoglires</taxon>
        <taxon>Glires</taxon>
        <taxon>Rodentia</taxon>
        <taxon>Sciuromorpha</taxon>
        <taxon>Sciuridae</taxon>
        <taxon>Sciurinae</taxon>
        <taxon>Sciurini</taxon>
        <taxon>Sciurus</taxon>
    </lineage>
</organism>
<name>A0AA41T452_SCICA</name>
<sequence length="301" mass="33016">MKKDKFAKFGITKNDQQKILAAVKELEVEEMHFGELPEVAKLEVSADEYLNFLLKLNKQCGHLITAAQNIITKLPVNPHKKQLRVQEPAASSGLQVASGTRTGQSGTSPRSTVPSGVMHLSRLASQSRPPSESLSTQSQPQVLEPTAISDLPAASGTRAGRAARDFSRSDNFSQDARNLFLVRSNIAAQTFAQGYDPYVCRIHGQVQGLFIPSKLHWLRAGFGHHSCSFCQHMTSKSHTRGSATGFETDRDDPYIFMTHTKTPLSAFQIPKTSIMDKNQSTVVAAASVYKAMATPYKPQTK</sequence>
<comment type="caution">
    <text evidence="2">The sequence shown here is derived from an EMBL/GenBank/DDBJ whole genome shotgun (WGS) entry which is preliminary data.</text>
</comment>
<accession>A0AA41T452</accession>
<proteinExistence type="predicted"/>
<feature type="compositionally biased region" description="Polar residues" evidence="1">
    <location>
        <begin position="92"/>
        <end position="114"/>
    </location>
</feature>
<dbReference type="Proteomes" id="UP001166674">
    <property type="component" value="Unassembled WGS sequence"/>
</dbReference>